<gene>
    <name evidence="5" type="ORF">Q3O60_08525</name>
</gene>
<evidence type="ECO:0000259" key="4">
    <source>
        <dbReference type="PROSITE" id="PS51755"/>
    </source>
</evidence>
<feature type="transmembrane region" description="Helical" evidence="3">
    <location>
        <begin position="147"/>
        <end position="166"/>
    </location>
</feature>
<dbReference type="SUPFAM" id="SSF69322">
    <property type="entry name" value="Tricorn protease domain 2"/>
    <property type="match status" value="1"/>
</dbReference>
<name>A0ABT9GZW4_9GAMM</name>
<dbReference type="CDD" id="cd00383">
    <property type="entry name" value="trans_reg_C"/>
    <property type="match status" value="1"/>
</dbReference>
<dbReference type="Pfam" id="PF00486">
    <property type="entry name" value="Trans_reg_C"/>
    <property type="match status" value="1"/>
</dbReference>
<keyword evidence="3" id="KW-1133">Transmembrane helix</keyword>
<evidence type="ECO:0000313" key="6">
    <source>
        <dbReference type="Proteomes" id="UP001231616"/>
    </source>
</evidence>
<dbReference type="Proteomes" id="UP001231616">
    <property type="component" value="Unassembled WGS sequence"/>
</dbReference>
<evidence type="ECO:0000256" key="1">
    <source>
        <dbReference type="ARBA" id="ARBA00023125"/>
    </source>
</evidence>
<evidence type="ECO:0000313" key="5">
    <source>
        <dbReference type="EMBL" id="MDP4536230.1"/>
    </source>
</evidence>
<dbReference type="RefSeq" id="WP_305893496.1">
    <property type="nucleotide sequence ID" value="NZ_JAUZVZ010000010.1"/>
</dbReference>
<feature type="DNA-binding region" description="OmpR/PhoB-type" evidence="2">
    <location>
        <begin position="5"/>
        <end position="107"/>
    </location>
</feature>
<dbReference type="InterPro" id="IPR036388">
    <property type="entry name" value="WH-like_DNA-bd_sf"/>
</dbReference>
<organism evidence="5 6">
    <name type="scientific">Alkalimonas collagenimarina</name>
    <dbReference type="NCBI Taxonomy" id="400390"/>
    <lineage>
        <taxon>Bacteria</taxon>
        <taxon>Pseudomonadati</taxon>
        <taxon>Pseudomonadota</taxon>
        <taxon>Gammaproteobacteria</taxon>
        <taxon>Alkalimonas</taxon>
    </lineage>
</organism>
<keyword evidence="6" id="KW-1185">Reference proteome</keyword>
<keyword evidence="3" id="KW-0472">Membrane</keyword>
<keyword evidence="3" id="KW-0812">Transmembrane</keyword>
<dbReference type="EMBL" id="JAUZVZ010000010">
    <property type="protein sequence ID" value="MDP4536230.1"/>
    <property type="molecule type" value="Genomic_DNA"/>
</dbReference>
<evidence type="ECO:0000256" key="2">
    <source>
        <dbReference type="PROSITE-ProRule" id="PRU01091"/>
    </source>
</evidence>
<dbReference type="InterPro" id="IPR016032">
    <property type="entry name" value="Sig_transdc_resp-reg_C-effctor"/>
</dbReference>
<evidence type="ECO:0000256" key="3">
    <source>
        <dbReference type="SAM" id="Phobius"/>
    </source>
</evidence>
<comment type="caution">
    <text evidence="5">The sequence shown here is derived from an EMBL/GenBank/DDBJ whole genome shotgun (WGS) entry which is preliminary data.</text>
</comment>
<proteinExistence type="predicted"/>
<accession>A0ABT9GZW4</accession>
<dbReference type="InterPro" id="IPR001867">
    <property type="entry name" value="OmpR/PhoB-type_DNA-bd"/>
</dbReference>
<feature type="domain" description="OmpR/PhoB-type" evidence="4">
    <location>
        <begin position="5"/>
        <end position="107"/>
    </location>
</feature>
<dbReference type="Gene3D" id="1.10.10.10">
    <property type="entry name" value="Winged helix-like DNA-binding domain superfamily/Winged helix DNA-binding domain"/>
    <property type="match status" value="1"/>
</dbReference>
<reference evidence="5 6" key="1">
    <citation type="submission" date="2023-08" db="EMBL/GenBank/DDBJ databases">
        <authorList>
            <person name="Joshi A."/>
            <person name="Thite S."/>
        </authorList>
    </citation>
    <scope>NUCLEOTIDE SEQUENCE [LARGE SCALE GENOMIC DNA]</scope>
    <source>
        <strain evidence="5 6">AC40</strain>
    </source>
</reference>
<dbReference type="SMART" id="SM00862">
    <property type="entry name" value="Trans_reg_C"/>
    <property type="match status" value="1"/>
</dbReference>
<protein>
    <submittedName>
        <fullName evidence="5">Winged helix-turn-helix domain-containing protein</fullName>
    </submittedName>
</protein>
<keyword evidence="1 2" id="KW-0238">DNA-binding</keyword>
<sequence>MSNLEPLVQFGPWCYRATVGKVWLAAKDETSAVLLEPRLQKLLNYFLLHPNQLLSKNQLIADVWPAGEGTDGAVMRAVGALRKILGDNTQAPSFINTIPKKGYCWLATVTPLTSDQAGLTVALDDASAPREPEAQGFRQEWLQHKRFLSLAVLSLVLSCGIIAYGLTHLTLSSVQPTYTRIQPVSALNGREQSPLVSDYHQMLWYQHQPAGQQQWHWVRQSLDQVSVQHATSYFSAMGSGVMVDNHMLFSAEQAGHCGIYLQRMIPVMQAERQIGSCRLWLRNGLAWHQSQLYWLDRTDKHGYFQLWQSPVQFDSEQLRAEPVLETPLRALQIFRVLVWQEHLYVLAQVSFFQTDLIRIRLDSNKWDVKQSFPYVVTELASDNEQLWVGLPQQPFTGLAGKKVSRQTLGSLSTGLRDVQFVDDGIVAVEGADTVSDLWAFQLQQAHQPALTQRRWFASNRSERIAAVQEHQVAFVSERSGSGQIWLAQREQLRQLTELRADQQVQQLLWYRQQLLVLINQQLYQVDATTGALQSFLPMDIRPSRVEVCRQQLYWTENTESGWKLFTMAADRVKSVLANVVDFRCAPDGFVVRTSMDSTPALWSYDGMMPLQLASFTLALTDSVKWLSNDRGIAWLDTESSLVRMQFWDGQQQQIPLSQEQQAIGLFSDKSGQFWLVQQARQQDSDIVRLLPERRR</sequence>
<dbReference type="SUPFAM" id="SSF46894">
    <property type="entry name" value="C-terminal effector domain of the bipartite response regulators"/>
    <property type="match status" value="1"/>
</dbReference>
<dbReference type="PROSITE" id="PS51755">
    <property type="entry name" value="OMPR_PHOB"/>
    <property type="match status" value="1"/>
</dbReference>